<evidence type="ECO:0000313" key="2">
    <source>
        <dbReference type="EMBL" id="EYC07415.1"/>
    </source>
</evidence>
<evidence type="ECO:0000313" key="3">
    <source>
        <dbReference type="Proteomes" id="UP000024635"/>
    </source>
</evidence>
<dbReference type="AlphaFoldDB" id="A0A016TX80"/>
<protein>
    <recommendedName>
        <fullName evidence="4">DEP domain-containing protein</fullName>
    </recommendedName>
</protein>
<feature type="region of interest" description="Disordered" evidence="1">
    <location>
        <begin position="1"/>
        <end position="63"/>
    </location>
</feature>
<feature type="region of interest" description="Disordered" evidence="1">
    <location>
        <begin position="200"/>
        <end position="220"/>
    </location>
</feature>
<dbReference type="PANTHER" id="PTHR16206:SF18">
    <property type="entry name" value="TARGET OF ERK KINASE MPK-1"/>
    <property type="match status" value="1"/>
</dbReference>
<dbReference type="InterPro" id="IPR036388">
    <property type="entry name" value="WH-like_DNA-bd_sf"/>
</dbReference>
<feature type="compositionally biased region" description="Polar residues" evidence="1">
    <location>
        <begin position="48"/>
        <end position="63"/>
    </location>
</feature>
<evidence type="ECO:0008006" key="4">
    <source>
        <dbReference type="Google" id="ProtNLM"/>
    </source>
</evidence>
<dbReference type="PANTHER" id="PTHR16206">
    <property type="entry name" value="DEP DOMAIN-CONTAINING"/>
    <property type="match status" value="1"/>
</dbReference>
<dbReference type="Gene3D" id="1.10.10.10">
    <property type="entry name" value="Winged helix-like DNA-binding domain superfamily/Winged helix DNA-binding domain"/>
    <property type="match status" value="1"/>
</dbReference>
<keyword evidence="3" id="KW-1185">Reference proteome</keyword>
<name>A0A016TX80_9BILA</name>
<organism evidence="2 3">
    <name type="scientific">Ancylostoma ceylanicum</name>
    <dbReference type="NCBI Taxonomy" id="53326"/>
    <lineage>
        <taxon>Eukaryota</taxon>
        <taxon>Metazoa</taxon>
        <taxon>Ecdysozoa</taxon>
        <taxon>Nematoda</taxon>
        <taxon>Chromadorea</taxon>
        <taxon>Rhabditida</taxon>
        <taxon>Rhabditina</taxon>
        <taxon>Rhabditomorpha</taxon>
        <taxon>Strongyloidea</taxon>
        <taxon>Ancylostomatidae</taxon>
        <taxon>Ancylostomatinae</taxon>
        <taxon>Ancylostoma</taxon>
    </lineage>
</organism>
<gene>
    <name evidence="2" type="primary">Acey_s0070.g420</name>
    <name evidence="2" type="synonym">Acey-toe-2</name>
    <name evidence="2" type="ORF">Y032_0070g420</name>
</gene>
<dbReference type="EMBL" id="JARK01001406">
    <property type="protein sequence ID" value="EYC07415.1"/>
    <property type="molecule type" value="Genomic_DNA"/>
</dbReference>
<dbReference type="OrthoDB" id="276323at2759"/>
<evidence type="ECO:0000256" key="1">
    <source>
        <dbReference type="SAM" id="MobiDB-lite"/>
    </source>
</evidence>
<dbReference type="STRING" id="53326.A0A016TX80"/>
<feature type="compositionally biased region" description="Polar residues" evidence="1">
    <location>
        <begin position="13"/>
        <end position="23"/>
    </location>
</feature>
<reference evidence="3" key="1">
    <citation type="journal article" date="2015" name="Nat. Genet.">
        <title>The genome and transcriptome of the zoonotic hookworm Ancylostoma ceylanicum identify infection-specific gene families.</title>
        <authorList>
            <person name="Schwarz E.M."/>
            <person name="Hu Y."/>
            <person name="Antoshechkin I."/>
            <person name="Miller M.M."/>
            <person name="Sternberg P.W."/>
            <person name="Aroian R.V."/>
        </authorList>
    </citation>
    <scope>NUCLEOTIDE SEQUENCE</scope>
    <source>
        <strain evidence="3">HY135</strain>
    </source>
</reference>
<accession>A0A016TX80</accession>
<dbReference type="Proteomes" id="UP000024635">
    <property type="component" value="Unassembled WGS sequence"/>
</dbReference>
<sequence length="593" mass="67386">MIRRGSRCAEENPITSTSVNSACPPQKPPRGCPRKAPVRIEPLRNVGNDGSRQHPINSPAPSHCKFSTTEKYQNMKNYFRQRVELLRQNGVFSGSEAVAILDEYLQTNREQFSGQIVKRENAIKVLEVWLRENVISPVQATCKDSLPVFQDSKKVMYSMNPDEDHKLYICASPMIANRDSGRRPSRSSSFKRFFSPGRLKHSEATTSGHNMLSRSPSSVSESSYKSHRIVDFLPIHRNTDSRPLAEEAQLHDAALFRLLTIVEIPMLDDITTLHGQEAKSVSILSAILSKMGLGSVSAGALLFKDEEEMDDLLQNTPAIRYHQARIYFYRLTKVIFSPILPWFQMARICAPTLYFKSSGKPGKTEIHNWAKQSLQAVSERYASITRRGSSPLIPTEFTKVLDAIIHQLLGKKRNNTKLALQYLCLMIPQQIRSHLVNVIHFLQRTIGTDEWMSLRSPFYLGKKGDNENFEVVLNELRPFIFPQTIEICDQNSIVEVLMQLQKEGVLGKEPPELVADLKNMSFRANADKATVPIRFCEAESSSKGFDPEAELARALTAIIDDARIPLAEKQKKCELFKQHHPKMYRKYFAHLTW</sequence>
<comment type="caution">
    <text evidence="2">The sequence shown here is derived from an EMBL/GenBank/DDBJ whole genome shotgun (WGS) entry which is preliminary data.</text>
</comment>
<proteinExistence type="predicted"/>